<protein>
    <submittedName>
        <fullName evidence="3">AGE family epimerase/isomerase</fullName>
    </submittedName>
</protein>
<comment type="similarity">
    <text evidence="1">Belongs to the N-acylglucosamine 2-epimerase family.</text>
</comment>
<dbReference type="RefSeq" id="WP_248476646.1">
    <property type="nucleotide sequence ID" value="NZ_JALPRF010000002.1"/>
</dbReference>
<reference evidence="3 4" key="1">
    <citation type="submission" date="2022-04" db="EMBL/GenBank/DDBJ databases">
        <title>Spirosoma sp. strain RP8 genome sequencing and assembly.</title>
        <authorList>
            <person name="Jung Y."/>
        </authorList>
    </citation>
    <scope>NUCLEOTIDE SEQUENCE [LARGE SCALE GENOMIC DNA]</scope>
    <source>
        <strain evidence="3 4">RP8</strain>
    </source>
</reference>
<evidence type="ECO:0000256" key="2">
    <source>
        <dbReference type="ARBA" id="ARBA00023235"/>
    </source>
</evidence>
<dbReference type="PANTHER" id="PTHR15108">
    <property type="entry name" value="N-ACYLGLUCOSAMINE-2-EPIMERASE"/>
    <property type="match status" value="1"/>
</dbReference>
<name>A0ABT0HIM4_9BACT</name>
<keyword evidence="4" id="KW-1185">Reference proteome</keyword>
<dbReference type="Proteomes" id="UP001202180">
    <property type="component" value="Unassembled WGS sequence"/>
</dbReference>
<evidence type="ECO:0000256" key="1">
    <source>
        <dbReference type="ARBA" id="ARBA00008558"/>
    </source>
</evidence>
<evidence type="ECO:0000313" key="4">
    <source>
        <dbReference type="Proteomes" id="UP001202180"/>
    </source>
</evidence>
<dbReference type="EMBL" id="JALPRF010000002">
    <property type="protein sequence ID" value="MCK8492015.1"/>
    <property type="molecule type" value="Genomic_DNA"/>
</dbReference>
<keyword evidence="2" id="KW-0413">Isomerase</keyword>
<evidence type="ECO:0000313" key="3">
    <source>
        <dbReference type="EMBL" id="MCK8492015.1"/>
    </source>
</evidence>
<dbReference type="InterPro" id="IPR010819">
    <property type="entry name" value="AGE/CE"/>
</dbReference>
<dbReference type="SUPFAM" id="SSF48208">
    <property type="entry name" value="Six-hairpin glycosidases"/>
    <property type="match status" value="1"/>
</dbReference>
<dbReference type="Gene3D" id="1.50.10.10">
    <property type="match status" value="1"/>
</dbReference>
<organism evidence="3 4">
    <name type="scientific">Spirosoma liriopis</name>
    <dbReference type="NCBI Taxonomy" id="2937440"/>
    <lineage>
        <taxon>Bacteria</taxon>
        <taxon>Pseudomonadati</taxon>
        <taxon>Bacteroidota</taxon>
        <taxon>Cytophagia</taxon>
        <taxon>Cytophagales</taxon>
        <taxon>Cytophagaceae</taxon>
        <taxon>Spirosoma</taxon>
    </lineage>
</organism>
<accession>A0ABT0HIM4</accession>
<sequence>MLDFRKLSADYQQALLRQVVPFWLNHSRDEQCGGYFDFLTSDGQVVEGDKIVTLQAQQVWAFTWLYNTFDGQPAWLDHAYKGATFLSEFAHDEKLNSYEQLDRRGRPVAPSANVVASCSAVMAYAQLHRATDDDGWAMLAKQVFSGLFQQWETTHTELAQTIGGYRQLRHLGEPVLLLKTLLEIRPLLDEESWHEKIESVLHALLREFLDRRTGILREHMLPDGSFINTPEGRRLNVGLTFQAANFLLDLCAESGNRKLAMQVASWCIRMSEVAWNELSGGLNQYADMKGQPLIFPDWNQRWAWVQVEALSALTKSYFQTHHPECPKWIKRIHDFTFQYFPDPKLSGWHLVIGQQNQPLLPAKAIATTGCFSLIRCLAETAQTLIRCAQLQPAGRHSRLFDDLPKGDQFPATDFNNQKTNK</sequence>
<comment type="caution">
    <text evidence="3">The sequence shown here is derived from an EMBL/GenBank/DDBJ whole genome shotgun (WGS) entry which is preliminary data.</text>
</comment>
<dbReference type="Pfam" id="PF07221">
    <property type="entry name" value="GlcNAc_2-epim"/>
    <property type="match status" value="1"/>
</dbReference>
<dbReference type="InterPro" id="IPR008928">
    <property type="entry name" value="6-hairpin_glycosidase_sf"/>
</dbReference>
<dbReference type="InterPro" id="IPR012341">
    <property type="entry name" value="6hp_glycosidase-like_sf"/>
</dbReference>
<proteinExistence type="inferred from homology"/>
<gene>
    <name evidence="3" type="ORF">M0L20_09160</name>
</gene>